<dbReference type="Pfam" id="PF09546">
    <property type="entry name" value="Spore_III_AE"/>
    <property type="match status" value="1"/>
</dbReference>
<feature type="transmembrane region" description="Helical" evidence="1">
    <location>
        <begin position="247"/>
        <end position="265"/>
    </location>
</feature>
<feature type="signal peptide" evidence="2">
    <location>
        <begin position="1"/>
        <end position="27"/>
    </location>
</feature>
<evidence type="ECO:0000313" key="4">
    <source>
        <dbReference type="Proteomes" id="UP000198660"/>
    </source>
</evidence>
<feature type="transmembrane region" description="Helical" evidence="1">
    <location>
        <begin position="199"/>
        <end position="227"/>
    </location>
</feature>
<organism evidence="3 4">
    <name type="scientific">Marininema halotolerans</name>
    <dbReference type="NCBI Taxonomy" id="1155944"/>
    <lineage>
        <taxon>Bacteria</taxon>
        <taxon>Bacillati</taxon>
        <taxon>Bacillota</taxon>
        <taxon>Bacilli</taxon>
        <taxon>Bacillales</taxon>
        <taxon>Thermoactinomycetaceae</taxon>
        <taxon>Marininema</taxon>
    </lineage>
</organism>
<feature type="transmembrane region" description="Helical" evidence="1">
    <location>
        <begin position="109"/>
        <end position="126"/>
    </location>
</feature>
<dbReference type="InterPro" id="IPR014194">
    <property type="entry name" value="Spore_III_AE"/>
</dbReference>
<keyword evidence="2" id="KW-0732">Signal</keyword>
<feature type="transmembrane region" description="Helical" evidence="1">
    <location>
        <begin position="366"/>
        <end position="390"/>
    </location>
</feature>
<feature type="chain" id="PRO_5009304028" evidence="2">
    <location>
        <begin position="28"/>
        <end position="398"/>
    </location>
</feature>
<accession>A0A1I6TVV1</accession>
<dbReference type="EMBL" id="FPAA01000011">
    <property type="protein sequence ID" value="SFS93294.1"/>
    <property type="molecule type" value="Genomic_DNA"/>
</dbReference>
<name>A0A1I6TVV1_9BACL</name>
<evidence type="ECO:0000256" key="1">
    <source>
        <dbReference type="SAM" id="Phobius"/>
    </source>
</evidence>
<feature type="transmembrane region" description="Helical" evidence="1">
    <location>
        <begin position="316"/>
        <end position="346"/>
    </location>
</feature>
<feature type="transmembrane region" description="Helical" evidence="1">
    <location>
        <begin position="165"/>
        <end position="187"/>
    </location>
</feature>
<gene>
    <name evidence="3" type="ORF">SAMN05444972_111115</name>
</gene>
<dbReference type="RefSeq" id="WP_176392096.1">
    <property type="nucleotide sequence ID" value="NZ_FPAA01000011.1"/>
</dbReference>
<dbReference type="AlphaFoldDB" id="A0A1I6TVV1"/>
<sequence>MVHWLRIGGLLILFCISSLGSPLGAIAAENGNGLEEKVIRSQLNQLHTDQVEQFWRELKQEYGHFLPPGVGDDLFDVILSQAKGGWDWKEFFLSFIKYLFHEVLYNGKLLGTIIVLTVFSMFLSTLQTAFERNQVSKIAYAISFLVITILALNSFSVAVDAAKGAISRMIDFMMALVPLVLTLLASMGNLGSVGMFHPLIVFMVHVIGTLIYTIVFPLLFFSAVLAIVSCLSDKYKVNQLANLLRNVSVGLLGSMLTIFLGIISVQGATSAVTDGVTIRTAKYVTGNFVPVVGRMFSDAADTVVGASLLVKNAVGIAGVVILLFISAFPAIKILSLAFIYSFSAAVMQPLGHSPIIECLNIISKTLIYVFAALATVGLMFFLAITIIVAAGNISVMIR</sequence>
<evidence type="ECO:0000256" key="2">
    <source>
        <dbReference type="SAM" id="SignalP"/>
    </source>
</evidence>
<keyword evidence="4" id="KW-1185">Reference proteome</keyword>
<protein>
    <submittedName>
        <fullName evidence="3">Stage III sporulation protein AE</fullName>
    </submittedName>
</protein>
<proteinExistence type="predicted"/>
<feature type="transmembrane region" description="Helical" evidence="1">
    <location>
        <begin position="138"/>
        <end position="159"/>
    </location>
</feature>
<dbReference type="NCBIfam" id="TIGR02829">
    <property type="entry name" value="spore_III_AE"/>
    <property type="match status" value="1"/>
</dbReference>
<keyword evidence="1" id="KW-0812">Transmembrane</keyword>
<keyword evidence="1" id="KW-1133">Transmembrane helix</keyword>
<reference evidence="4" key="1">
    <citation type="submission" date="2016-10" db="EMBL/GenBank/DDBJ databases">
        <authorList>
            <person name="Varghese N."/>
            <person name="Submissions S."/>
        </authorList>
    </citation>
    <scope>NUCLEOTIDE SEQUENCE [LARGE SCALE GENOMIC DNA]</scope>
    <source>
        <strain evidence="4">DSM 45789</strain>
    </source>
</reference>
<keyword evidence="1" id="KW-0472">Membrane</keyword>
<dbReference type="Proteomes" id="UP000198660">
    <property type="component" value="Unassembled WGS sequence"/>
</dbReference>
<evidence type="ECO:0000313" key="3">
    <source>
        <dbReference type="EMBL" id="SFS93294.1"/>
    </source>
</evidence>